<dbReference type="InterPro" id="IPR046867">
    <property type="entry name" value="AldOxase/xan_DH_MoCoBD2"/>
</dbReference>
<evidence type="ECO:0000256" key="10">
    <source>
        <dbReference type="ARBA" id="ARBA00023002"/>
    </source>
</evidence>
<feature type="binding site" evidence="20">
    <location>
        <position position="93"/>
    </location>
    <ligand>
        <name>[2Fe-2S] cluster</name>
        <dbReference type="ChEBI" id="CHEBI:190135"/>
        <label>1</label>
    </ligand>
</feature>
<evidence type="ECO:0000256" key="17">
    <source>
        <dbReference type="ARBA" id="ARBA00072265"/>
    </source>
</evidence>
<comment type="similarity">
    <text evidence="3">Belongs to the xanthine dehydrogenase family.</text>
</comment>
<keyword evidence="11 20" id="KW-0408">Iron</keyword>
<feature type="binding site" evidence="20">
    <location>
        <position position="787"/>
    </location>
    <ligand>
        <name>Mo-molybdopterin</name>
        <dbReference type="ChEBI" id="CHEBI:71302"/>
    </ligand>
    <ligandPart>
        <name>Mo</name>
        <dbReference type="ChEBI" id="CHEBI:28685"/>
    </ligandPart>
</feature>
<feature type="binding site" evidence="20">
    <location>
        <position position="133"/>
    </location>
    <ligand>
        <name>[2Fe-2S] cluster</name>
        <dbReference type="ChEBI" id="CHEBI:190135"/>
        <label>2</label>
    </ligand>
</feature>
<evidence type="ECO:0000256" key="6">
    <source>
        <dbReference type="ARBA" id="ARBA00022630"/>
    </source>
</evidence>
<dbReference type="InterPro" id="IPR000674">
    <property type="entry name" value="Ald_Oxase/Xan_DH_a/b"/>
</dbReference>
<comment type="cofactor">
    <cofactor evidence="1 19">
        <name>FAD</name>
        <dbReference type="ChEBI" id="CHEBI:57692"/>
    </cofactor>
</comment>
<dbReference type="Pfam" id="PF00111">
    <property type="entry name" value="Fer2"/>
    <property type="match status" value="1"/>
</dbReference>
<dbReference type="AlphaFoldDB" id="A0AA38MDK5"/>
<dbReference type="InterPro" id="IPR036010">
    <property type="entry name" value="2Fe-2S_ferredoxin-like_sf"/>
</dbReference>
<dbReference type="Pfam" id="PF00941">
    <property type="entry name" value="FAD_binding_5"/>
    <property type="match status" value="1"/>
</dbReference>
<keyword evidence="8 20" id="KW-0479">Metal-binding</keyword>
<dbReference type="SUPFAM" id="SSF55447">
    <property type="entry name" value="CO dehydrogenase flavoprotein C-terminal domain-like"/>
    <property type="match status" value="1"/>
</dbReference>
<feature type="binding site" evidence="20">
    <location>
        <position position="136"/>
    </location>
    <ligand>
        <name>[2Fe-2S] cluster</name>
        <dbReference type="ChEBI" id="CHEBI:190135"/>
        <label>2</label>
    </ligand>
</feature>
<dbReference type="Pfam" id="PF02738">
    <property type="entry name" value="MoCoBD_1"/>
    <property type="match status" value="1"/>
</dbReference>
<dbReference type="PIRSF" id="PIRSF000127">
    <property type="entry name" value="Xanthine_DH"/>
    <property type="match status" value="1"/>
</dbReference>
<comment type="catalytic activity">
    <reaction evidence="16">
        <text>indole-3-acetaldehyde + O2 + H2O = (indol-3-yl)acetate + H2O2 + H(+)</text>
        <dbReference type="Rhea" id="RHEA:16277"/>
        <dbReference type="ChEBI" id="CHEBI:15377"/>
        <dbReference type="ChEBI" id="CHEBI:15378"/>
        <dbReference type="ChEBI" id="CHEBI:15379"/>
        <dbReference type="ChEBI" id="CHEBI:16240"/>
        <dbReference type="ChEBI" id="CHEBI:18086"/>
        <dbReference type="ChEBI" id="CHEBI:30854"/>
        <dbReference type="EC" id="1.2.3.7"/>
    </reaction>
</comment>
<dbReference type="Gene3D" id="1.10.150.120">
    <property type="entry name" value="[2Fe-2S]-binding domain"/>
    <property type="match status" value="1"/>
</dbReference>
<dbReference type="InterPro" id="IPR016208">
    <property type="entry name" value="Ald_Oxase/xanthine_DH-like"/>
</dbReference>
<keyword evidence="13" id="KW-0520">NAD</keyword>
<dbReference type="SUPFAM" id="SSF56176">
    <property type="entry name" value="FAD-binding/transporter-associated domain-like"/>
    <property type="match status" value="1"/>
</dbReference>
<comment type="subunit">
    <text evidence="4">Homodimer.</text>
</comment>
<dbReference type="PANTHER" id="PTHR11908:SF132">
    <property type="entry name" value="ALDEHYDE OXIDASE 1-RELATED"/>
    <property type="match status" value="1"/>
</dbReference>
<evidence type="ECO:0000313" key="24">
    <source>
        <dbReference type="Proteomes" id="UP001168821"/>
    </source>
</evidence>
<dbReference type="SUPFAM" id="SSF54292">
    <property type="entry name" value="2Fe-2S ferredoxin-like"/>
    <property type="match status" value="1"/>
</dbReference>
<comment type="subcellular location">
    <subcellularLocation>
        <location evidence="2">Peroxisome</location>
    </subcellularLocation>
</comment>
<dbReference type="PANTHER" id="PTHR11908">
    <property type="entry name" value="XANTHINE DEHYDROGENASE"/>
    <property type="match status" value="1"/>
</dbReference>
<evidence type="ECO:0000256" key="16">
    <source>
        <dbReference type="ARBA" id="ARBA00052415"/>
    </source>
</evidence>
<feature type="binding site" evidence="20">
    <location>
        <position position="169"/>
    </location>
    <ligand>
        <name>[2Fe-2S] cluster</name>
        <dbReference type="ChEBI" id="CHEBI:190135"/>
        <label>2</label>
    </ligand>
</feature>
<keyword evidence="24" id="KW-1185">Reference proteome</keyword>
<accession>A0AA38MDK5</accession>
<feature type="binding site" evidence="20">
    <location>
        <position position="899"/>
    </location>
    <ligand>
        <name>Mo-molybdopterin</name>
        <dbReference type="ChEBI" id="CHEBI:71302"/>
    </ligand>
    <ligandPart>
        <name>Mo</name>
        <dbReference type="ChEBI" id="CHEBI:28685"/>
    </ligandPart>
</feature>
<dbReference type="GO" id="GO:0050302">
    <property type="term" value="F:indole-3-acetaldehyde oxidase activity"/>
    <property type="evidence" value="ECO:0007669"/>
    <property type="project" value="UniProtKB-EC"/>
</dbReference>
<dbReference type="PROSITE" id="PS51085">
    <property type="entry name" value="2FE2S_FER_2"/>
    <property type="match status" value="1"/>
</dbReference>
<dbReference type="FunFam" id="3.30.465.10:FF:000013">
    <property type="entry name" value="Aldehyde oxidase"/>
    <property type="match status" value="1"/>
</dbReference>
<dbReference type="InterPro" id="IPR006058">
    <property type="entry name" value="2Fe2S_fd_BS"/>
</dbReference>
<dbReference type="Proteomes" id="UP001168821">
    <property type="component" value="Unassembled WGS sequence"/>
</dbReference>
<dbReference type="InterPro" id="IPR002346">
    <property type="entry name" value="Mopterin_DH_FAD-bd"/>
</dbReference>
<dbReference type="InterPro" id="IPR008274">
    <property type="entry name" value="AldOxase/xan_DH_MoCoBD1"/>
</dbReference>
<dbReference type="FunFam" id="3.10.20.30:FF:000012">
    <property type="entry name" value="Xanthine dehydrogenase/oxidase"/>
    <property type="match status" value="1"/>
</dbReference>
<keyword evidence="9 19" id="KW-0274">FAD</keyword>
<evidence type="ECO:0000256" key="3">
    <source>
        <dbReference type="ARBA" id="ARBA00006849"/>
    </source>
</evidence>
<feature type="active site" description="Proton acceptor" evidence="18">
    <location>
        <position position="1224"/>
    </location>
</feature>
<keyword evidence="14" id="KW-0576">Peroxisome</keyword>
<dbReference type="Pfam" id="PF03450">
    <property type="entry name" value="CO_deh_flav_C"/>
    <property type="match status" value="1"/>
</dbReference>
<dbReference type="PROSITE" id="PS51387">
    <property type="entry name" value="FAD_PCMH"/>
    <property type="match status" value="1"/>
</dbReference>
<comment type="caution">
    <text evidence="23">The sequence shown here is derived from an EMBL/GenBank/DDBJ whole genome shotgun (WGS) entry which is preliminary data.</text>
</comment>
<dbReference type="GO" id="GO:0071949">
    <property type="term" value="F:FAD binding"/>
    <property type="evidence" value="ECO:0007669"/>
    <property type="project" value="InterPro"/>
</dbReference>
<dbReference type="SUPFAM" id="SSF54665">
    <property type="entry name" value="CO dehydrogenase molybdoprotein N-domain-like"/>
    <property type="match status" value="1"/>
</dbReference>
<organism evidence="23 24">
    <name type="scientific">Zophobas morio</name>
    <dbReference type="NCBI Taxonomy" id="2755281"/>
    <lineage>
        <taxon>Eukaryota</taxon>
        <taxon>Metazoa</taxon>
        <taxon>Ecdysozoa</taxon>
        <taxon>Arthropoda</taxon>
        <taxon>Hexapoda</taxon>
        <taxon>Insecta</taxon>
        <taxon>Pterygota</taxon>
        <taxon>Neoptera</taxon>
        <taxon>Endopterygota</taxon>
        <taxon>Coleoptera</taxon>
        <taxon>Polyphaga</taxon>
        <taxon>Cucujiformia</taxon>
        <taxon>Tenebrionidae</taxon>
        <taxon>Zophobas</taxon>
    </lineage>
</organism>
<evidence type="ECO:0000256" key="1">
    <source>
        <dbReference type="ARBA" id="ARBA00001974"/>
    </source>
</evidence>
<feature type="binding site" evidence="20">
    <location>
        <position position="63"/>
    </location>
    <ligand>
        <name>[2Fe-2S] cluster</name>
        <dbReference type="ChEBI" id="CHEBI:190135"/>
        <label>1</label>
    </ligand>
</feature>
<evidence type="ECO:0000256" key="8">
    <source>
        <dbReference type="ARBA" id="ARBA00022723"/>
    </source>
</evidence>
<dbReference type="FunFam" id="3.30.390.50:FF:000003">
    <property type="entry name" value="Aldehyde oxidase1"/>
    <property type="match status" value="1"/>
</dbReference>
<evidence type="ECO:0000313" key="23">
    <source>
        <dbReference type="EMBL" id="KAJ3652538.1"/>
    </source>
</evidence>
<keyword evidence="12 20" id="KW-0411">Iron-sulfur</keyword>
<evidence type="ECO:0000256" key="14">
    <source>
        <dbReference type="ARBA" id="ARBA00023140"/>
    </source>
</evidence>
<dbReference type="Gene3D" id="3.30.43.10">
    <property type="entry name" value="Uridine Diphospho-n-acetylenolpyruvylglucosamine Reductase, domain 2"/>
    <property type="match status" value="1"/>
</dbReference>
<sequence>MGALESSLEDETLQSTKIKNLKEIRFHLQDKEHVVKTEDIDPNTSLNFYLRNHLHLTGTKVMCREGGCGSCVVVLQNKDPVTHKNIFLAVNSCLVPILSISGWKIYTIEGIGDPLNGYHPIQKVLALFNGTQCGFCSPAMVMNMFALYESGKLTMEEVENSFGGNICRCTGYRPILAAFKSLCGDANPELLGQYPDIEDLVVCQREKCGWEYIEKCDEMAKVPTYTLLKNSSKWIRVHTLRDLLKTMRSFTSSTYRLVAGNTAQGVYLSYANPVDLYIDVTSVPELSGYEFRGNSLILGANITLSNTIDVFRKIAQTYPNFSYLNQMANHIDLIANLPVRNRGTIAGNLTIKHDYNEFPSDMFLLLETVGALLTIVTVDGTQTIQRPSDFIKSDMKLKVLQKITLPEHPKSVKFISYKIMPRAQNVHAMVNAGFLFQFRTNLQLENVTIVYGNINDEFVHASNTEKILKGANLFDNQTLQAAFGTLSLELQADERPPDPSPRYRQQLAISLFYKAVLYLAPDHLLSPKNLSGGPILQRPVSNGTQDYETNQSLYPLTKPIPKLEALAQTSGQAKFIDDMPDLPNQLYGALVLAHAPPNSRIIHIDSKKALEVDGVVAFFSKDHIPGDNNFTPLGIAFISSEEEIFCSGRVMYYQQPIGIVVGRRDDIVQYASTLVEVVYEESNVEPLLSTRQILRSGRGDRIINVRTVQPRRRGNDVRHVIKGTFDIYQQYHFHMELQCCNVVPTEDGLDVYPSTQWMDLTQIAIANMLNIPNSRVNVTVRRCGGAFGAKISRNGLVACAAALASWKLRQPVKLSLPLRTNMAALGKRFPLSMDYEVGVNDSGVIQYLNCTHYMDVGAQANEDLSNEMVTLFMSAYDPDTFTIDVNKTITDTPTNSWARAPGSLEGLASLEAIMEHIAFSLNLDPLELRLRNLKTGVPLAPYINDLKTWADIDARKQEIDNFNKENRWKKKGLAAVPMAYELVIGGPYAAMVSIFHGDGSVQVGHGGIEIGQGINTKVAQVCAYKLGIPLEKVSIVPSTSFAAANSLQTGSSITSEAVCYGTIQACDQLLARIKPVRDRLGNPSWGELIQECFAEYVDLTARGQYSPNEPNIQTYEVYGACASEILLDVLTGQYLITRVDLLEDTGQSMSPVIDIGQIEGAFVMGMGYHTTEQIVYSYEGRLLTNRTWNYYPPGARDIPINFNVKFPKNNPNPVGVLKSKATGEPPTCLSMSVPLAVRHAVASARADAGEAIGWYPIDGPTTVENAFLNCLNDYTHYTL</sequence>
<dbReference type="Pfam" id="PF20256">
    <property type="entry name" value="MoCoBD_2"/>
    <property type="match status" value="1"/>
</dbReference>
<reference evidence="23" key="1">
    <citation type="journal article" date="2023" name="G3 (Bethesda)">
        <title>Whole genome assemblies of Zophobas morio and Tenebrio molitor.</title>
        <authorList>
            <person name="Kaur S."/>
            <person name="Stinson S.A."/>
            <person name="diCenzo G.C."/>
        </authorList>
    </citation>
    <scope>NUCLEOTIDE SEQUENCE</scope>
    <source>
        <strain evidence="23">QUZm001</strain>
    </source>
</reference>
<dbReference type="Pfam" id="PF01799">
    <property type="entry name" value="Fer2_2"/>
    <property type="match status" value="1"/>
</dbReference>
<dbReference type="SUPFAM" id="SSF47741">
    <property type="entry name" value="CO dehydrogenase ISP C-domain like"/>
    <property type="match status" value="1"/>
</dbReference>
<dbReference type="SMART" id="SM01008">
    <property type="entry name" value="Ald_Xan_dh_C"/>
    <property type="match status" value="1"/>
</dbReference>
<gene>
    <name evidence="23" type="ORF">Zmor_018493</name>
</gene>
<dbReference type="GO" id="GO:0051537">
    <property type="term" value="F:2 iron, 2 sulfur cluster binding"/>
    <property type="evidence" value="ECO:0007669"/>
    <property type="project" value="UniProtKB-KW"/>
</dbReference>
<dbReference type="SUPFAM" id="SSF56003">
    <property type="entry name" value="Molybdenum cofactor-binding domain"/>
    <property type="match status" value="1"/>
</dbReference>
<evidence type="ECO:0000259" key="22">
    <source>
        <dbReference type="PROSITE" id="PS51387"/>
    </source>
</evidence>
<dbReference type="Gene3D" id="3.30.390.50">
    <property type="entry name" value="CO dehydrogenase flavoprotein, C-terminal domain"/>
    <property type="match status" value="1"/>
</dbReference>
<feature type="binding site" evidence="20">
    <location>
        <position position="167"/>
    </location>
    <ligand>
        <name>[2Fe-2S] cluster</name>
        <dbReference type="ChEBI" id="CHEBI:190135"/>
        <label>2</label>
    </ligand>
</feature>
<dbReference type="InterPro" id="IPR037165">
    <property type="entry name" value="AldOxase/xan_DH_Mopterin-bd_sf"/>
</dbReference>
<dbReference type="EMBL" id="JALNTZ010000005">
    <property type="protein sequence ID" value="KAJ3652538.1"/>
    <property type="molecule type" value="Genomic_DNA"/>
</dbReference>
<dbReference type="SMART" id="SM01092">
    <property type="entry name" value="CO_deh_flav_C"/>
    <property type="match status" value="1"/>
</dbReference>
<comment type="cofactor">
    <cofactor evidence="15">
        <name>[2Fe-2S] cluster</name>
        <dbReference type="ChEBI" id="CHEBI:190135"/>
    </cofactor>
</comment>
<feature type="binding site" evidence="19">
    <location>
        <position position="418"/>
    </location>
    <ligand>
        <name>FAD</name>
        <dbReference type="ChEBI" id="CHEBI:57692"/>
    </ligand>
</feature>
<dbReference type="Gene3D" id="3.30.465.10">
    <property type="match status" value="1"/>
</dbReference>
<evidence type="ECO:0000256" key="5">
    <source>
        <dbReference type="ARBA" id="ARBA00022505"/>
    </source>
</evidence>
<evidence type="ECO:0000256" key="19">
    <source>
        <dbReference type="PIRSR" id="PIRSR000127-2"/>
    </source>
</evidence>
<dbReference type="InterPro" id="IPR016166">
    <property type="entry name" value="FAD-bd_PCMH"/>
</dbReference>
<evidence type="ECO:0000256" key="15">
    <source>
        <dbReference type="ARBA" id="ARBA00034078"/>
    </source>
</evidence>
<feature type="binding site" evidence="20">
    <location>
        <position position="71"/>
    </location>
    <ligand>
        <name>[2Fe-2S] cluster</name>
        <dbReference type="ChEBI" id="CHEBI:190135"/>
        <label>1</label>
    </ligand>
</feature>
<dbReference type="InterPro" id="IPR012675">
    <property type="entry name" value="Beta-grasp_dom_sf"/>
</dbReference>
<dbReference type="CDD" id="cd00207">
    <property type="entry name" value="fer2"/>
    <property type="match status" value="1"/>
</dbReference>
<evidence type="ECO:0000256" key="20">
    <source>
        <dbReference type="PIRSR" id="PIRSR000127-3"/>
    </source>
</evidence>
<dbReference type="InterPro" id="IPR001041">
    <property type="entry name" value="2Fe-2S_ferredoxin-type"/>
</dbReference>
<name>A0AA38MDK5_9CUCU</name>
<evidence type="ECO:0000256" key="7">
    <source>
        <dbReference type="ARBA" id="ARBA00022714"/>
    </source>
</evidence>
<evidence type="ECO:0000256" key="18">
    <source>
        <dbReference type="PIRSR" id="PIRSR000127-1"/>
    </source>
</evidence>
<protein>
    <recommendedName>
        <fullName evidence="17">Indole-3-acetaldehyde oxidase</fullName>
    </recommendedName>
</protein>
<dbReference type="InterPro" id="IPR016169">
    <property type="entry name" value="FAD-bd_PCMH_sub2"/>
</dbReference>
<dbReference type="InterPro" id="IPR005107">
    <property type="entry name" value="CO_DH_flav_C"/>
</dbReference>
<feature type="domain" description="2Fe-2S ferredoxin-type" evidence="21">
    <location>
        <begin position="22"/>
        <end position="111"/>
    </location>
</feature>
<feature type="binding site" evidence="20">
    <location>
        <position position="68"/>
    </location>
    <ligand>
        <name>[2Fe-2S] cluster</name>
        <dbReference type="ChEBI" id="CHEBI:190135"/>
        <label>1</label>
    </ligand>
</feature>
<evidence type="ECO:0000256" key="9">
    <source>
        <dbReference type="ARBA" id="ARBA00022827"/>
    </source>
</evidence>
<evidence type="ECO:0000256" key="4">
    <source>
        <dbReference type="ARBA" id="ARBA00011738"/>
    </source>
</evidence>
<evidence type="ECO:0000256" key="12">
    <source>
        <dbReference type="ARBA" id="ARBA00023014"/>
    </source>
</evidence>
<dbReference type="FunFam" id="3.30.365.10:FF:000001">
    <property type="entry name" value="Xanthine dehydrogenase oxidase"/>
    <property type="match status" value="1"/>
</dbReference>
<dbReference type="InterPro" id="IPR036884">
    <property type="entry name" value="2Fe-2S-bd_dom_sf"/>
</dbReference>
<dbReference type="InterPro" id="IPR036683">
    <property type="entry name" value="CO_DH_flav_C_dom_sf"/>
</dbReference>
<dbReference type="PROSITE" id="PS00197">
    <property type="entry name" value="2FE2S_FER_1"/>
    <property type="match status" value="1"/>
</dbReference>
<dbReference type="Gene3D" id="3.90.1170.50">
    <property type="entry name" value="Aldehyde oxidase/xanthine dehydrogenase, a/b hammerhead"/>
    <property type="match status" value="1"/>
</dbReference>
<feature type="binding site" evidence="19">
    <location>
        <position position="400"/>
    </location>
    <ligand>
        <name>FAD</name>
        <dbReference type="ChEBI" id="CHEBI:57692"/>
    </ligand>
</feature>
<proteinExistence type="inferred from homology"/>
<dbReference type="InterPro" id="IPR036856">
    <property type="entry name" value="Ald_Oxase/Xan_DH_a/b_sf"/>
</dbReference>
<dbReference type="Gene3D" id="3.30.365.10">
    <property type="entry name" value="Aldehyde oxidase/xanthine dehydrogenase, molybdopterin binding domain"/>
    <property type="match status" value="4"/>
</dbReference>
<keyword evidence="5 20" id="KW-0500">Molybdenum</keyword>
<evidence type="ECO:0000259" key="21">
    <source>
        <dbReference type="PROSITE" id="PS51085"/>
    </source>
</evidence>
<evidence type="ECO:0000256" key="11">
    <source>
        <dbReference type="ARBA" id="ARBA00023004"/>
    </source>
</evidence>
<dbReference type="InterPro" id="IPR002888">
    <property type="entry name" value="2Fe-2S-bd"/>
</dbReference>
<evidence type="ECO:0000256" key="2">
    <source>
        <dbReference type="ARBA" id="ARBA00004275"/>
    </source>
</evidence>
<evidence type="ECO:0000256" key="13">
    <source>
        <dbReference type="ARBA" id="ARBA00023027"/>
    </source>
</evidence>
<dbReference type="GO" id="GO:0005777">
    <property type="term" value="C:peroxisome"/>
    <property type="evidence" value="ECO:0007669"/>
    <property type="project" value="UniProtKB-SubCell"/>
</dbReference>
<dbReference type="GO" id="GO:0005506">
    <property type="term" value="F:iron ion binding"/>
    <property type="evidence" value="ECO:0007669"/>
    <property type="project" value="InterPro"/>
</dbReference>
<comment type="cofactor">
    <cofactor evidence="20">
        <name>Mo-molybdopterin</name>
        <dbReference type="ChEBI" id="CHEBI:71302"/>
    </cofactor>
    <text evidence="20">Binds 1 Mo-molybdopterin (Mo-MPT) cofactor per subunit.</text>
</comment>
<dbReference type="InterPro" id="IPR036318">
    <property type="entry name" value="FAD-bd_PCMH-like_sf"/>
</dbReference>
<feature type="domain" description="FAD-binding PCMH-type" evidence="22">
    <location>
        <begin position="227"/>
        <end position="410"/>
    </location>
</feature>
<keyword evidence="6" id="KW-0285">Flavoprotein</keyword>
<keyword evidence="10" id="KW-0560">Oxidoreductase</keyword>
<dbReference type="Gene3D" id="3.10.20.30">
    <property type="match status" value="1"/>
</dbReference>
<comment type="cofactor">
    <cofactor evidence="20">
        <name>[2Fe-2S] cluster</name>
        <dbReference type="ChEBI" id="CHEBI:190135"/>
    </cofactor>
    <text evidence="20">Binds 2 [2Fe-2S] clusters.</text>
</comment>
<feature type="binding site" evidence="20">
    <location>
        <position position="756"/>
    </location>
    <ligand>
        <name>Mo-molybdopterin</name>
        <dbReference type="ChEBI" id="CHEBI:71302"/>
    </ligand>
    <ligandPart>
        <name>Mo</name>
        <dbReference type="ChEBI" id="CHEBI:28685"/>
    </ligandPart>
</feature>
<dbReference type="FunFam" id="3.90.1170.50:FF:000003">
    <property type="entry name" value="Aldehyde oxidase"/>
    <property type="match status" value="1"/>
</dbReference>
<keyword evidence="7 20" id="KW-0001">2Fe-2S</keyword>
<dbReference type="Pfam" id="PF01315">
    <property type="entry name" value="Ald_Xan_dh_C"/>
    <property type="match status" value="1"/>
</dbReference>
<dbReference type="InterPro" id="IPR016167">
    <property type="entry name" value="FAD-bd_PCMH_sub1"/>
</dbReference>
<dbReference type="FunFam" id="3.30.365.10:FF:000008">
    <property type="entry name" value="Aldehyde oxidase1"/>
    <property type="match status" value="1"/>
</dbReference>